<accession>A0A9P5YJX7</accession>
<evidence type="ECO:0000313" key="2">
    <source>
        <dbReference type="EMBL" id="KAF9471197.1"/>
    </source>
</evidence>
<dbReference type="EMBL" id="MU155737">
    <property type="protein sequence ID" value="KAF9471197.1"/>
    <property type="molecule type" value="Genomic_DNA"/>
</dbReference>
<evidence type="ECO:0000256" key="1">
    <source>
        <dbReference type="SAM" id="MobiDB-lite"/>
    </source>
</evidence>
<sequence>MPAARSHYRVIIPVSVQREAARDRAFEPEGTINANVNVNVNVDVVRYTRAGAGSYESESVCLKSRRVDSKEGWDGIRARSIDGERRRRKRQRDLRNGRGVGVELNLKGGAREGRGRGDVHRGRGRGRGQGRKARGGLGSKWRMEFGMSVTRH</sequence>
<dbReference type="Proteomes" id="UP000807469">
    <property type="component" value="Unassembled WGS sequence"/>
</dbReference>
<feature type="compositionally biased region" description="Basic residues" evidence="1">
    <location>
        <begin position="122"/>
        <end position="134"/>
    </location>
</feature>
<comment type="caution">
    <text evidence="2">The sequence shown here is derived from an EMBL/GenBank/DDBJ whole genome shotgun (WGS) entry which is preliminary data.</text>
</comment>
<gene>
    <name evidence="2" type="ORF">BDN70DRAFT_901529</name>
</gene>
<feature type="region of interest" description="Disordered" evidence="1">
    <location>
        <begin position="108"/>
        <end position="137"/>
    </location>
</feature>
<protein>
    <submittedName>
        <fullName evidence="2">Uncharacterized protein</fullName>
    </submittedName>
</protein>
<organism evidence="2 3">
    <name type="scientific">Pholiota conissans</name>
    <dbReference type="NCBI Taxonomy" id="109636"/>
    <lineage>
        <taxon>Eukaryota</taxon>
        <taxon>Fungi</taxon>
        <taxon>Dikarya</taxon>
        <taxon>Basidiomycota</taxon>
        <taxon>Agaricomycotina</taxon>
        <taxon>Agaricomycetes</taxon>
        <taxon>Agaricomycetidae</taxon>
        <taxon>Agaricales</taxon>
        <taxon>Agaricineae</taxon>
        <taxon>Strophariaceae</taxon>
        <taxon>Pholiota</taxon>
    </lineage>
</organism>
<keyword evidence="3" id="KW-1185">Reference proteome</keyword>
<proteinExistence type="predicted"/>
<evidence type="ECO:0000313" key="3">
    <source>
        <dbReference type="Proteomes" id="UP000807469"/>
    </source>
</evidence>
<feature type="compositionally biased region" description="Basic and acidic residues" evidence="1">
    <location>
        <begin position="109"/>
        <end position="121"/>
    </location>
</feature>
<dbReference type="AlphaFoldDB" id="A0A9P5YJX7"/>
<reference evidence="2" key="1">
    <citation type="submission" date="2020-11" db="EMBL/GenBank/DDBJ databases">
        <authorList>
            <consortium name="DOE Joint Genome Institute"/>
            <person name="Ahrendt S."/>
            <person name="Riley R."/>
            <person name="Andreopoulos W."/>
            <person name="Labutti K."/>
            <person name="Pangilinan J."/>
            <person name="Ruiz-Duenas F.J."/>
            <person name="Barrasa J.M."/>
            <person name="Sanchez-Garcia M."/>
            <person name="Camarero S."/>
            <person name="Miyauchi S."/>
            <person name="Serrano A."/>
            <person name="Linde D."/>
            <person name="Babiker R."/>
            <person name="Drula E."/>
            <person name="Ayuso-Fernandez I."/>
            <person name="Pacheco R."/>
            <person name="Padilla G."/>
            <person name="Ferreira P."/>
            <person name="Barriuso J."/>
            <person name="Kellner H."/>
            <person name="Castanera R."/>
            <person name="Alfaro M."/>
            <person name="Ramirez L."/>
            <person name="Pisabarro A.G."/>
            <person name="Kuo A."/>
            <person name="Tritt A."/>
            <person name="Lipzen A."/>
            <person name="He G."/>
            <person name="Yan M."/>
            <person name="Ng V."/>
            <person name="Cullen D."/>
            <person name="Martin F."/>
            <person name="Rosso M.-N."/>
            <person name="Henrissat B."/>
            <person name="Hibbett D."/>
            <person name="Martinez A.T."/>
            <person name="Grigoriev I.V."/>
        </authorList>
    </citation>
    <scope>NUCLEOTIDE SEQUENCE</scope>
    <source>
        <strain evidence="2">CIRM-BRFM 674</strain>
    </source>
</reference>
<name>A0A9P5YJX7_9AGAR</name>